<dbReference type="InterPro" id="IPR002110">
    <property type="entry name" value="Ankyrin_rpt"/>
</dbReference>
<dbReference type="GeneID" id="19277726"/>
<dbReference type="InParanoid" id="W3WPQ6"/>
<dbReference type="SMART" id="SM00248">
    <property type="entry name" value="ANK"/>
    <property type="match status" value="14"/>
</dbReference>
<dbReference type="HOGENOM" id="CLU_008198_1_0_1"/>
<dbReference type="PANTHER" id="PTHR24198:SF165">
    <property type="entry name" value="ANKYRIN REPEAT-CONTAINING PROTEIN-RELATED"/>
    <property type="match status" value="1"/>
</dbReference>
<dbReference type="InterPro" id="IPR036770">
    <property type="entry name" value="Ankyrin_rpt-contain_sf"/>
</dbReference>
<keyword evidence="2 3" id="KW-0040">ANK repeat</keyword>
<evidence type="ECO:0000256" key="1">
    <source>
        <dbReference type="ARBA" id="ARBA00022737"/>
    </source>
</evidence>
<proteinExistence type="predicted"/>
<dbReference type="Pfam" id="PF00023">
    <property type="entry name" value="Ank"/>
    <property type="match status" value="1"/>
</dbReference>
<feature type="repeat" description="ANK" evidence="3">
    <location>
        <begin position="1100"/>
        <end position="1132"/>
    </location>
</feature>
<feature type="domain" description="Clr5" evidence="4">
    <location>
        <begin position="39"/>
        <end position="92"/>
    </location>
</feature>
<dbReference type="OMA" id="MRITEMI"/>
<dbReference type="GO" id="GO:0005737">
    <property type="term" value="C:cytoplasm"/>
    <property type="evidence" value="ECO:0007669"/>
    <property type="project" value="TreeGrafter"/>
</dbReference>
<accession>W3WPQ6</accession>
<dbReference type="PROSITE" id="PS50297">
    <property type="entry name" value="ANK_REP_REGION"/>
    <property type="match status" value="3"/>
</dbReference>
<gene>
    <name evidence="5" type="ORF">PFICI_12713</name>
</gene>
<dbReference type="EMBL" id="KI912118">
    <property type="protein sequence ID" value="ETS75769.1"/>
    <property type="molecule type" value="Genomic_DNA"/>
</dbReference>
<organism evidence="5 6">
    <name type="scientific">Pestalotiopsis fici (strain W106-1 / CGMCC3.15140)</name>
    <dbReference type="NCBI Taxonomy" id="1229662"/>
    <lineage>
        <taxon>Eukaryota</taxon>
        <taxon>Fungi</taxon>
        <taxon>Dikarya</taxon>
        <taxon>Ascomycota</taxon>
        <taxon>Pezizomycotina</taxon>
        <taxon>Sordariomycetes</taxon>
        <taxon>Xylariomycetidae</taxon>
        <taxon>Amphisphaeriales</taxon>
        <taxon>Sporocadaceae</taxon>
        <taxon>Pestalotiopsis</taxon>
    </lineage>
</organism>
<evidence type="ECO:0000259" key="4">
    <source>
        <dbReference type="Pfam" id="PF14420"/>
    </source>
</evidence>
<name>W3WPQ6_PESFW</name>
<dbReference type="InterPro" id="IPR025676">
    <property type="entry name" value="Clr5_dom"/>
</dbReference>
<dbReference type="Gene3D" id="1.25.40.20">
    <property type="entry name" value="Ankyrin repeat-containing domain"/>
    <property type="match status" value="4"/>
</dbReference>
<feature type="repeat" description="ANK" evidence="3">
    <location>
        <begin position="512"/>
        <end position="544"/>
    </location>
</feature>
<feature type="repeat" description="ANK" evidence="3">
    <location>
        <begin position="1017"/>
        <end position="1049"/>
    </location>
</feature>
<dbReference type="OrthoDB" id="539213at2759"/>
<dbReference type="SUPFAM" id="SSF48403">
    <property type="entry name" value="Ankyrin repeat"/>
    <property type="match status" value="2"/>
</dbReference>
<dbReference type="KEGG" id="pfy:PFICI_12713"/>
<dbReference type="PANTHER" id="PTHR24198">
    <property type="entry name" value="ANKYRIN REPEAT AND PROTEIN KINASE DOMAIN-CONTAINING PROTEIN"/>
    <property type="match status" value="1"/>
</dbReference>
<evidence type="ECO:0000256" key="2">
    <source>
        <dbReference type="ARBA" id="ARBA00023043"/>
    </source>
</evidence>
<dbReference type="PROSITE" id="PS50088">
    <property type="entry name" value="ANK_REPEAT"/>
    <property type="match status" value="4"/>
</dbReference>
<evidence type="ECO:0000313" key="6">
    <source>
        <dbReference type="Proteomes" id="UP000030651"/>
    </source>
</evidence>
<dbReference type="Proteomes" id="UP000030651">
    <property type="component" value="Unassembled WGS sequence"/>
</dbReference>
<evidence type="ECO:0000313" key="5">
    <source>
        <dbReference type="EMBL" id="ETS75769.1"/>
    </source>
</evidence>
<protein>
    <recommendedName>
        <fullName evidence="4">Clr5 domain-containing protein</fullName>
    </recommendedName>
</protein>
<keyword evidence="1" id="KW-0677">Repeat</keyword>
<dbReference type="eggNOG" id="KOG4177">
    <property type="taxonomic scope" value="Eukaryota"/>
</dbReference>
<reference evidence="6" key="1">
    <citation type="journal article" date="2015" name="BMC Genomics">
        <title>Genomic and transcriptomic analysis of the endophytic fungus Pestalotiopsis fici reveals its lifestyle and high potential for synthesis of natural products.</title>
        <authorList>
            <person name="Wang X."/>
            <person name="Zhang X."/>
            <person name="Liu L."/>
            <person name="Xiang M."/>
            <person name="Wang W."/>
            <person name="Sun X."/>
            <person name="Che Y."/>
            <person name="Guo L."/>
            <person name="Liu G."/>
            <person name="Guo L."/>
            <person name="Wang C."/>
            <person name="Yin W.B."/>
            <person name="Stadler M."/>
            <person name="Zhang X."/>
            <person name="Liu X."/>
        </authorList>
    </citation>
    <scope>NUCLEOTIDE SEQUENCE [LARGE SCALE GENOMIC DNA]</scope>
    <source>
        <strain evidence="6">W106-1 / CGMCC3.15140</strain>
    </source>
</reference>
<feature type="repeat" description="ANK" evidence="3">
    <location>
        <begin position="1055"/>
        <end position="1087"/>
    </location>
</feature>
<dbReference type="RefSeq" id="XP_007839485.1">
    <property type="nucleotide sequence ID" value="XM_007841294.1"/>
</dbReference>
<sequence length="1304" mass="145539">MLASFPTNSVYFDKLQNLYHFAPLVTQSSLRLQLQHAAMSDQWEFHREKITSLYLFENLTLNEVAKRMAQNHGFHMKKHQYEHRLKKWKISKNMKRQTSEYVAHVVQKRQKQQIGSQVSVYGIQLSDARVRQMVQRYSQVSLAQKYGTVPSPRSPEGHLVRVSTPPIIEQRVTWPESMPWLQFDANFRLTISQLPNVVSALVRTLVMCNMRLHIDNISSQADQAIALALRNSSSSWMARLSQILPLLPENAKEKTRDQGLPGHALTRGIKTLLFQMANKTLALSDIQARSLLTLFNTLYQANTQALNQLFDATDPTTYAIKETLFSVAVRLGDAWLVSTLLEARMDPNALILHEIGLYSTVYRGMANLEFSWHVLSCTPLQIAAETCSLEVATKLLLHGANPNLGVPSPIYILCSRPSNPNSVLLAKLLLSYGARLDLCYDRLPPLLCQAAASRCSALVQLLLRNGVTDKILDAEAIPGHYLGALSHSNVLGHTFLVRRRELLYLGSKEGCSKTTALQLAIISNDRHIIEMLLGATADHELRDEIFVRALVTACLVADQEIVHRLLSFGSPFFSDQYWLNLAFVAVAWTQNCEIAELLLESGFIPFEHEGLTTSPVQAAALYGNIPLIRLLHSYGVNVNTFVPMHPYNRSKNQTLISLSSALDCAIRMSHCEAVDVLLQLGAEPSDELLIPAIKQGHYRLVCDILDRGADPNVPYHGELPLDVAIRGRKGLTLVRKIIDTGAILKGSELFSAVQSDDQEVVQHLLDSGVDICAANSDGATVLEAACQAGNYGMIRHYLQRGGHYTSKAFLFAVVNAMKKHDYSHVEELMQYRIPGPMDICDSSGFVISILGSDSTLIDTFLRPTFTSILPDSYFHANLCRTRSEISIQADCPVDLAGLHLEQWAIKPSRFPNRKRMSPLWAAAFMGQGKLAKDIIASYQSPDPLLLESSLCDESYFSQKMIDLLLAAQPLSPVLAEVRNRHLLIEAIDTSSRLDIIRQRVASLKSVEFRLMNKNGIFSKTPLALAVSSGDTECVEILLEAGANINLLRYREKMPSRGTALSIAISDGDVKMASLLLEHGADTNAPAEEEWGVERRYKGDGGRTALQYAASAGNLEMAAFFLQWGADANAPPASRWGMTALEIAAEKGRVDMVGLLLPHVDFQQYDEVHFIRAVNFAIEDCHYAVADLLKERGHWKPEFSKLATTRQMTEREHTCPRILYNDRSWSGNCFQCEHGSASSSLDGTVWLDEENFAEFEFLSQEQNLEELQEQSLTEIMDACIVQNGSTERWLDELVMTELVESGMIF</sequence>
<keyword evidence="6" id="KW-1185">Reference proteome</keyword>
<evidence type="ECO:0000256" key="3">
    <source>
        <dbReference type="PROSITE-ProRule" id="PRU00023"/>
    </source>
</evidence>
<dbReference type="Pfam" id="PF12796">
    <property type="entry name" value="Ank_2"/>
    <property type="match status" value="2"/>
</dbReference>
<dbReference type="Pfam" id="PF14420">
    <property type="entry name" value="Clr5"/>
    <property type="match status" value="1"/>
</dbReference>